<dbReference type="Pfam" id="PF00884">
    <property type="entry name" value="Sulfatase"/>
    <property type="match status" value="1"/>
</dbReference>
<accession>A0A4R9KEZ8</accession>
<comment type="similarity">
    <text evidence="2">Belongs to the sulfatase family.</text>
</comment>
<keyword evidence="10" id="KW-1185">Reference proteome</keyword>
<evidence type="ECO:0000256" key="7">
    <source>
        <dbReference type="SAM" id="Phobius"/>
    </source>
</evidence>
<keyword evidence="6" id="KW-0106">Calcium</keyword>
<dbReference type="SUPFAM" id="SSF53649">
    <property type="entry name" value="Alkaline phosphatase-like"/>
    <property type="match status" value="1"/>
</dbReference>
<dbReference type="AlphaFoldDB" id="A0A4R9KEZ8"/>
<feature type="transmembrane region" description="Helical" evidence="7">
    <location>
        <begin position="144"/>
        <end position="165"/>
    </location>
</feature>
<name>A0A4R9KEZ8_9LEPT</name>
<evidence type="ECO:0000256" key="5">
    <source>
        <dbReference type="ARBA" id="ARBA00022801"/>
    </source>
</evidence>
<keyword evidence="7" id="KW-0472">Membrane</keyword>
<comment type="caution">
    <text evidence="9">The sequence shown here is derived from an EMBL/GenBank/DDBJ whole genome shotgun (WGS) entry which is preliminary data.</text>
</comment>
<reference evidence="9" key="1">
    <citation type="journal article" date="2019" name="PLoS Negl. Trop. Dis.">
        <title>Revisiting the worldwide diversity of Leptospira species in the environment.</title>
        <authorList>
            <person name="Vincent A.T."/>
            <person name="Schiettekatte O."/>
            <person name="Bourhy P."/>
            <person name="Veyrier F.J."/>
            <person name="Picardeau M."/>
        </authorList>
    </citation>
    <scope>NUCLEOTIDE SEQUENCE [LARGE SCALE GENOMIC DNA]</scope>
    <source>
        <strain evidence="9">201702455</strain>
    </source>
</reference>
<comment type="cofactor">
    <cofactor evidence="1">
        <name>Ca(2+)</name>
        <dbReference type="ChEBI" id="CHEBI:29108"/>
    </cofactor>
</comment>
<feature type="transmembrane region" description="Helical" evidence="7">
    <location>
        <begin position="186"/>
        <end position="213"/>
    </location>
</feature>
<feature type="transmembrane region" description="Helical" evidence="7">
    <location>
        <begin position="103"/>
        <end position="124"/>
    </location>
</feature>
<organism evidence="9 10">
    <name type="scientific">Leptospira sarikeiensis</name>
    <dbReference type="NCBI Taxonomy" id="2484943"/>
    <lineage>
        <taxon>Bacteria</taxon>
        <taxon>Pseudomonadati</taxon>
        <taxon>Spirochaetota</taxon>
        <taxon>Spirochaetia</taxon>
        <taxon>Leptospirales</taxon>
        <taxon>Leptospiraceae</taxon>
        <taxon>Leptospira</taxon>
    </lineage>
</organism>
<dbReference type="InterPro" id="IPR000917">
    <property type="entry name" value="Sulfatase_N"/>
</dbReference>
<evidence type="ECO:0000259" key="8">
    <source>
        <dbReference type="Pfam" id="PF00884"/>
    </source>
</evidence>
<evidence type="ECO:0000313" key="10">
    <source>
        <dbReference type="Proteomes" id="UP000297762"/>
    </source>
</evidence>
<evidence type="ECO:0000313" key="9">
    <source>
        <dbReference type="EMBL" id="TGL64614.1"/>
    </source>
</evidence>
<evidence type="ECO:0000256" key="3">
    <source>
        <dbReference type="ARBA" id="ARBA00022723"/>
    </source>
</evidence>
<feature type="domain" description="Sulfatase N-terminal" evidence="8">
    <location>
        <begin position="265"/>
        <end position="601"/>
    </location>
</feature>
<protein>
    <submittedName>
        <fullName evidence="9">Sulfatase</fullName>
    </submittedName>
</protein>
<evidence type="ECO:0000256" key="4">
    <source>
        <dbReference type="ARBA" id="ARBA00022729"/>
    </source>
</evidence>
<keyword evidence="3" id="KW-0479">Metal-binding</keyword>
<dbReference type="PANTHER" id="PTHR42693:SF42">
    <property type="entry name" value="ARYLSULFATASE G"/>
    <property type="match status" value="1"/>
</dbReference>
<dbReference type="OrthoDB" id="9762324at2"/>
<dbReference type="Proteomes" id="UP000297762">
    <property type="component" value="Unassembled WGS sequence"/>
</dbReference>
<feature type="transmembrane region" description="Helical" evidence="7">
    <location>
        <begin position="20"/>
        <end position="38"/>
    </location>
</feature>
<dbReference type="InterPro" id="IPR050738">
    <property type="entry name" value="Sulfatase"/>
</dbReference>
<dbReference type="EMBL" id="RQGF01000007">
    <property type="protein sequence ID" value="TGL64614.1"/>
    <property type="molecule type" value="Genomic_DNA"/>
</dbReference>
<dbReference type="CDD" id="cd16148">
    <property type="entry name" value="sulfatase_like"/>
    <property type="match status" value="1"/>
</dbReference>
<dbReference type="GO" id="GO:0046872">
    <property type="term" value="F:metal ion binding"/>
    <property type="evidence" value="ECO:0007669"/>
    <property type="project" value="UniProtKB-KW"/>
</dbReference>
<dbReference type="RefSeq" id="WP_135647807.1">
    <property type="nucleotide sequence ID" value="NZ_RQGF01000007.1"/>
</dbReference>
<evidence type="ECO:0000256" key="6">
    <source>
        <dbReference type="ARBA" id="ARBA00022837"/>
    </source>
</evidence>
<keyword evidence="5" id="KW-0378">Hydrolase</keyword>
<feature type="transmembrane region" description="Helical" evidence="7">
    <location>
        <begin position="71"/>
        <end position="91"/>
    </location>
</feature>
<dbReference type="Gene3D" id="3.40.720.10">
    <property type="entry name" value="Alkaline Phosphatase, subunit A"/>
    <property type="match status" value="1"/>
</dbReference>
<dbReference type="PANTHER" id="PTHR42693">
    <property type="entry name" value="ARYLSULFATASE FAMILY MEMBER"/>
    <property type="match status" value="1"/>
</dbReference>
<feature type="transmembrane region" description="Helical" evidence="7">
    <location>
        <begin position="225"/>
        <end position="245"/>
    </location>
</feature>
<keyword evidence="7" id="KW-1133">Transmembrane helix</keyword>
<keyword evidence="7" id="KW-0812">Transmembrane</keyword>
<dbReference type="InterPro" id="IPR017850">
    <property type="entry name" value="Alkaline_phosphatase_core_sf"/>
</dbReference>
<evidence type="ECO:0000256" key="1">
    <source>
        <dbReference type="ARBA" id="ARBA00001913"/>
    </source>
</evidence>
<keyword evidence="4" id="KW-0732">Signal</keyword>
<proteinExistence type="inferred from homology"/>
<evidence type="ECO:0000256" key="2">
    <source>
        <dbReference type="ARBA" id="ARBA00008779"/>
    </source>
</evidence>
<dbReference type="GO" id="GO:0004065">
    <property type="term" value="F:arylsulfatase activity"/>
    <property type="evidence" value="ECO:0007669"/>
    <property type="project" value="TreeGrafter"/>
</dbReference>
<sequence length="757" mass="86786">MYEFWSNFKKYIRSGVSSGNPWIHSGIFVFFLTLLCLITNTSLHVMGVDISEFISLFYGLIPLLLKDLSGVIFSSFSFFIGIAIIFLGPGFSEWKKGKQIKILNIYLILFSVLFLLFCGSVAYYPQVYGEFFYYRHSWALGLLYLITDHFSPFVFTSILFVFLSIQVFRTGFSYWKSNSYESLIRYSVFIILFYLFHLYGSAWGILSVSVFYSLDLSISRSKKDLAWIIFLILGFGFSFFVTDVFSHSSSGESRAENFEISSKTNVLILSADSVRQDQLGFVRGEKNKTPNIDGLAEESVVFWDHHTTIPRTFPSWADFLTGRYSFEHGIQDMFPDKADRSKLGVSIPTVPSVLGKYYRTSVVSSFAGDIFPRANWGFQNVYAPNFNAETLTQQRTIESQVFFLPVLTGAFFGGGEYLSSIRSLPSLGDDSRILPDLFSLFEKKDKPFFILFFSSVTHFPYSPPYPFYKNTDPNYYGPSKYFRFVDPSNSDKPDKREEEQIRSVYSASLTAFDSGVGKILEELKKSGQYDETLIVLTSDHGESLFEEDHSHGHGEHLRGEAVTKIPLLIKYPRSFERKQIRNFYGVTSSLDLFPTILSALEISPKPSFSLKGKDLTRLPKTELWNEDRSVYSETGIWFSDRGDHFFQKDRIRYPNILELHTIDSNDDNSVTVSDPYAKETVLFSKHRMLQTRTKKLIYVPSPKGVEYFCYDRVKDPWNVKPLPISSCGDLKQKLELLLLGSGKWKKAGDYFLPKSED</sequence>
<gene>
    <name evidence="9" type="ORF">EHQ64_01845</name>
</gene>